<keyword evidence="6" id="KW-1185">Reference proteome</keyword>
<evidence type="ECO:0000256" key="3">
    <source>
        <dbReference type="ARBA" id="ARBA00023163"/>
    </source>
</evidence>
<dbReference type="InterPro" id="IPR011991">
    <property type="entry name" value="ArsR-like_HTH"/>
</dbReference>
<dbReference type="Pfam" id="PF01022">
    <property type="entry name" value="HTH_5"/>
    <property type="match status" value="1"/>
</dbReference>
<gene>
    <name evidence="5" type="ORF">PH603_06145</name>
</gene>
<dbReference type="PANTHER" id="PTHR43132:SF2">
    <property type="entry name" value="ARSENICAL RESISTANCE OPERON REPRESSOR ARSR-RELATED"/>
    <property type="match status" value="1"/>
</dbReference>
<dbReference type="RefSeq" id="WP_289505137.1">
    <property type="nucleotide sequence ID" value="NZ_CP116805.1"/>
</dbReference>
<evidence type="ECO:0000256" key="2">
    <source>
        <dbReference type="ARBA" id="ARBA00023125"/>
    </source>
</evidence>
<evidence type="ECO:0000313" key="6">
    <source>
        <dbReference type="Proteomes" id="UP001217500"/>
    </source>
</evidence>
<sequence length="107" mass="11690">MPKPDQLPELRERASDVAALLKTMSHPNRLLAVCALIEGEKSVGTIEAETGVKQPTLSRDLARLRAEGLVTARRDSKTVYYSIADIRINLLIDALCNAFGPDADTNE</sequence>
<dbReference type="PRINTS" id="PR00778">
    <property type="entry name" value="HTHARSR"/>
</dbReference>
<feature type="domain" description="HTH arsR-type" evidence="4">
    <location>
        <begin position="7"/>
        <end position="103"/>
    </location>
</feature>
<dbReference type="AlphaFoldDB" id="A0AAE9XW54"/>
<keyword evidence="3" id="KW-0804">Transcription</keyword>
<dbReference type="InterPro" id="IPR036390">
    <property type="entry name" value="WH_DNA-bd_sf"/>
</dbReference>
<dbReference type="GO" id="GO:0003677">
    <property type="term" value="F:DNA binding"/>
    <property type="evidence" value="ECO:0007669"/>
    <property type="project" value="UniProtKB-KW"/>
</dbReference>
<proteinExistence type="predicted"/>
<keyword evidence="2" id="KW-0238">DNA-binding</keyword>
<evidence type="ECO:0000313" key="5">
    <source>
        <dbReference type="EMBL" id="WCL55338.1"/>
    </source>
</evidence>
<organism evidence="5 6">
    <name type="scientific">Gimibacter soli</name>
    <dbReference type="NCBI Taxonomy" id="3024400"/>
    <lineage>
        <taxon>Bacteria</taxon>
        <taxon>Pseudomonadati</taxon>
        <taxon>Pseudomonadota</taxon>
        <taxon>Alphaproteobacteria</taxon>
        <taxon>Kordiimonadales</taxon>
        <taxon>Temperatibacteraceae</taxon>
        <taxon>Gimibacter</taxon>
    </lineage>
</organism>
<dbReference type="SUPFAM" id="SSF46785">
    <property type="entry name" value="Winged helix' DNA-binding domain"/>
    <property type="match status" value="1"/>
</dbReference>
<dbReference type="Proteomes" id="UP001217500">
    <property type="component" value="Chromosome"/>
</dbReference>
<dbReference type="CDD" id="cd00090">
    <property type="entry name" value="HTH_ARSR"/>
    <property type="match status" value="1"/>
</dbReference>
<dbReference type="PROSITE" id="PS50987">
    <property type="entry name" value="HTH_ARSR_2"/>
    <property type="match status" value="1"/>
</dbReference>
<name>A0AAE9XW54_9PROT</name>
<dbReference type="GO" id="GO:0003700">
    <property type="term" value="F:DNA-binding transcription factor activity"/>
    <property type="evidence" value="ECO:0007669"/>
    <property type="project" value="InterPro"/>
</dbReference>
<keyword evidence="1" id="KW-0805">Transcription regulation</keyword>
<dbReference type="PANTHER" id="PTHR43132">
    <property type="entry name" value="ARSENICAL RESISTANCE OPERON REPRESSOR ARSR-RELATED"/>
    <property type="match status" value="1"/>
</dbReference>
<accession>A0AAE9XW54</accession>
<dbReference type="Gene3D" id="1.10.10.10">
    <property type="entry name" value="Winged helix-like DNA-binding domain superfamily/Winged helix DNA-binding domain"/>
    <property type="match status" value="1"/>
</dbReference>
<evidence type="ECO:0000259" key="4">
    <source>
        <dbReference type="PROSITE" id="PS50987"/>
    </source>
</evidence>
<reference evidence="5" key="1">
    <citation type="submission" date="2023-01" db="EMBL/GenBank/DDBJ databases">
        <title>The genome sequence of Kordiimonadaceae bacterium 6D33.</title>
        <authorList>
            <person name="Liu Y."/>
        </authorList>
    </citation>
    <scope>NUCLEOTIDE SEQUENCE</scope>
    <source>
        <strain evidence="5">6D33</strain>
    </source>
</reference>
<dbReference type="InterPro" id="IPR036388">
    <property type="entry name" value="WH-like_DNA-bd_sf"/>
</dbReference>
<dbReference type="NCBIfam" id="NF033788">
    <property type="entry name" value="HTH_metalloreg"/>
    <property type="match status" value="1"/>
</dbReference>
<dbReference type="EMBL" id="CP116805">
    <property type="protein sequence ID" value="WCL55338.1"/>
    <property type="molecule type" value="Genomic_DNA"/>
</dbReference>
<dbReference type="KEGG" id="gso:PH603_06145"/>
<evidence type="ECO:0000256" key="1">
    <source>
        <dbReference type="ARBA" id="ARBA00023015"/>
    </source>
</evidence>
<dbReference type="SMART" id="SM00418">
    <property type="entry name" value="HTH_ARSR"/>
    <property type="match status" value="1"/>
</dbReference>
<protein>
    <submittedName>
        <fullName evidence="5">Metalloregulator ArsR/SmtB family transcription factor</fullName>
    </submittedName>
</protein>
<dbReference type="InterPro" id="IPR001845">
    <property type="entry name" value="HTH_ArsR_DNA-bd_dom"/>
</dbReference>
<dbReference type="InterPro" id="IPR051011">
    <property type="entry name" value="Metal_resp_trans_reg"/>
</dbReference>